<keyword evidence="10" id="KW-0769">Symport</keyword>
<accession>A0AAD9MXB1</accession>
<organism evidence="13 14">
    <name type="scientific">Paralvinella palmiformis</name>
    <dbReference type="NCBI Taxonomy" id="53620"/>
    <lineage>
        <taxon>Eukaryota</taxon>
        <taxon>Metazoa</taxon>
        <taxon>Spiralia</taxon>
        <taxon>Lophotrochozoa</taxon>
        <taxon>Annelida</taxon>
        <taxon>Polychaeta</taxon>
        <taxon>Sedentaria</taxon>
        <taxon>Canalipalpata</taxon>
        <taxon>Terebellida</taxon>
        <taxon>Terebelliformia</taxon>
        <taxon>Alvinellidae</taxon>
        <taxon>Paralvinella</taxon>
    </lineage>
</organism>
<dbReference type="PRINTS" id="PR00176">
    <property type="entry name" value="NANEUSMPORT"/>
</dbReference>
<feature type="transmembrane region" description="Helical" evidence="12">
    <location>
        <begin position="512"/>
        <end position="531"/>
    </location>
</feature>
<reference evidence="13" key="1">
    <citation type="journal article" date="2023" name="Mol. Biol. Evol.">
        <title>Third-Generation Sequencing Reveals the Adaptive Role of the Epigenome in Three Deep-Sea Polychaetes.</title>
        <authorList>
            <person name="Perez M."/>
            <person name="Aroh O."/>
            <person name="Sun Y."/>
            <person name="Lan Y."/>
            <person name="Juniper S.K."/>
            <person name="Young C.R."/>
            <person name="Angers B."/>
            <person name="Qian P.Y."/>
        </authorList>
    </citation>
    <scope>NUCLEOTIDE SEQUENCE</scope>
    <source>
        <strain evidence="13">P08H-3</strain>
    </source>
</reference>
<dbReference type="PROSITE" id="PS50267">
    <property type="entry name" value="NA_NEUROTRAN_SYMP_3"/>
    <property type="match status" value="1"/>
</dbReference>
<feature type="binding site" evidence="8">
    <location>
        <position position="108"/>
    </location>
    <ligand>
        <name>Na(+)</name>
        <dbReference type="ChEBI" id="CHEBI:29101"/>
        <label>1</label>
    </ligand>
</feature>
<dbReference type="SUPFAM" id="SSF161070">
    <property type="entry name" value="SNF-like"/>
    <property type="match status" value="1"/>
</dbReference>
<feature type="transmembrane region" description="Helical" evidence="12">
    <location>
        <begin position="172"/>
        <end position="200"/>
    </location>
</feature>
<evidence type="ECO:0000256" key="6">
    <source>
        <dbReference type="ARBA" id="ARBA00023136"/>
    </source>
</evidence>
<evidence type="ECO:0000256" key="3">
    <source>
        <dbReference type="ARBA" id="ARBA00022448"/>
    </source>
</evidence>
<evidence type="ECO:0000256" key="1">
    <source>
        <dbReference type="ARBA" id="ARBA00004141"/>
    </source>
</evidence>
<dbReference type="Proteomes" id="UP001208570">
    <property type="component" value="Unassembled WGS sequence"/>
</dbReference>
<keyword evidence="4 10" id="KW-0812">Transmembrane</keyword>
<dbReference type="PROSITE" id="PS00610">
    <property type="entry name" value="NA_NEUROTRAN_SYMP_1"/>
    <property type="match status" value="1"/>
</dbReference>
<comment type="subcellular location">
    <subcellularLocation>
        <location evidence="1">Membrane</location>
        <topology evidence="1">Multi-pass membrane protein</topology>
    </subcellularLocation>
</comment>
<feature type="binding site" evidence="8">
    <location>
        <position position="485"/>
    </location>
    <ligand>
        <name>Na(+)</name>
        <dbReference type="ChEBI" id="CHEBI:29101"/>
        <label>1</label>
    </ligand>
</feature>
<feature type="transmembrane region" description="Helical" evidence="12">
    <location>
        <begin position="585"/>
        <end position="609"/>
    </location>
</feature>
<evidence type="ECO:0000256" key="8">
    <source>
        <dbReference type="PIRSR" id="PIRSR600175-1"/>
    </source>
</evidence>
<evidence type="ECO:0000256" key="5">
    <source>
        <dbReference type="ARBA" id="ARBA00022989"/>
    </source>
</evidence>
<feature type="transmembrane region" description="Helical" evidence="12">
    <location>
        <begin position="100"/>
        <end position="118"/>
    </location>
</feature>
<proteinExistence type="inferred from homology"/>
<dbReference type="Pfam" id="PF00209">
    <property type="entry name" value="SNF"/>
    <property type="match status" value="1"/>
</dbReference>
<keyword evidence="14" id="KW-1185">Reference proteome</keyword>
<keyword evidence="5 12" id="KW-1133">Transmembrane helix</keyword>
<evidence type="ECO:0000256" key="9">
    <source>
        <dbReference type="PIRSR" id="PIRSR600175-2"/>
    </source>
</evidence>
<feature type="binding site" evidence="8">
    <location>
        <position position="384"/>
    </location>
    <ligand>
        <name>Na(+)</name>
        <dbReference type="ChEBI" id="CHEBI:29101"/>
        <label>1</label>
    </ligand>
</feature>
<sequence>MEDGITEDRFKQYEEALRRGEYFDLASLFETRRVLVSTDTPIKTQDYNVFQVIEEETASELEEQTSGLLSPGRQKSVDIDSTEPDEEDEGRGAWGGKLQFIFTCIGYAVGLGNVWRFPYLCYKNGGGAFLLPYIIMLALVGLPLFFMELSFGQFASLGPIAIWRINPLLKGLGYAMVIVSWLIGIYYNVIISHVMLYLFASFASIPTGLPWTTCDNWWNTPNCITPKYLRSNGTNGTNPDNMTSSINSLNETATSFGYLINTTGVGITRNRTIERTPAEEYYNYYVLEMSDSIDDFGSINWKLALCLLLAWIIVLVCLIRGIQSLGKVVYFTALFPYVILTVLFIRGVTLEGAIDGIIFYLKPDFSRLLDPRVWCDAATQIFYSLSACSGGLIAMASYNKFDNNCYRDSLIVALINCATSMYAGLVIFAILGFIAHEKGVAVADVVDEGPGLAFVVYPEAISQMPAPQLWAICFFFMMATLGFGSQFSIVECILSALSDEFVGYLKSRWQSVLFRVVIILATFLLGLPMVTKGGIYLLTLVDYSVSGFPLLFVGLAELIVLNHIYKYNKFADNIKLMLGQPPNVYWKFCWMYVSPAIIVLTIFFNCVFYKPPDLSGYQYPYWAQVLGWFIALWPIAMIPGYFIVKYCIGGGFELMVTSMKPLPEWGPANIEDKKRYFAALALRPITPDPRTKTKKFFDNGDDIPSKRTADEANATWSKSLESDKCSISLVENNAQAEKNKPKGKHKMLRIHIDDSNFDETNVV</sequence>
<keyword evidence="8" id="KW-0915">Sodium</keyword>
<dbReference type="GO" id="GO:0005886">
    <property type="term" value="C:plasma membrane"/>
    <property type="evidence" value="ECO:0007669"/>
    <property type="project" value="TreeGrafter"/>
</dbReference>
<feature type="transmembrane region" description="Helical" evidence="12">
    <location>
        <begin position="299"/>
        <end position="322"/>
    </location>
</feature>
<dbReference type="InterPro" id="IPR000175">
    <property type="entry name" value="Na/ntran_symport"/>
</dbReference>
<feature type="binding site" evidence="8">
    <location>
        <position position="481"/>
    </location>
    <ligand>
        <name>Na(+)</name>
        <dbReference type="ChEBI" id="CHEBI:29101"/>
        <label>1</label>
    </ligand>
</feature>
<feature type="binding site" evidence="8">
    <location>
        <position position="113"/>
    </location>
    <ligand>
        <name>Na(+)</name>
        <dbReference type="ChEBI" id="CHEBI:29101"/>
        <label>1</label>
    </ligand>
</feature>
<feature type="transmembrane region" description="Helical" evidence="12">
    <location>
        <begin position="621"/>
        <end position="644"/>
    </location>
</feature>
<dbReference type="GO" id="GO:0089718">
    <property type="term" value="P:amino acid import across plasma membrane"/>
    <property type="evidence" value="ECO:0007669"/>
    <property type="project" value="TreeGrafter"/>
</dbReference>
<dbReference type="GO" id="GO:0005283">
    <property type="term" value="F:amino acid:sodium symporter activity"/>
    <property type="evidence" value="ECO:0007669"/>
    <property type="project" value="TreeGrafter"/>
</dbReference>
<comment type="caution">
    <text evidence="13">The sequence shown here is derived from an EMBL/GenBank/DDBJ whole genome shotgun (WGS) entry which is preliminary data.</text>
</comment>
<dbReference type="PANTHER" id="PTHR11616">
    <property type="entry name" value="SODIUM/CHLORIDE DEPENDENT TRANSPORTER"/>
    <property type="match status" value="1"/>
</dbReference>
<feature type="binding site" evidence="8">
    <location>
        <position position="416"/>
    </location>
    <ligand>
        <name>Na(+)</name>
        <dbReference type="ChEBI" id="CHEBI:29101"/>
        <label>1</label>
    </ligand>
</feature>
<feature type="region of interest" description="Disordered" evidence="11">
    <location>
        <begin position="61"/>
        <end position="91"/>
    </location>
</feature>
<feature type="binding site" evidence="8">
    <location>
        <position position="109"/>
    </location>
    <ligand>
        <name>Na(+)</name>
        <dbReference type="ChEBI" id="CHEBI:29101"/>
        <label>1</label>
    </ligand>
</feature>
<evidence type="ECO:0000256" key="7">
    <source>
        <dbReference type="ARBA" id="ARBA00023180"/>
    </source>
</evidence>
<evidence type="ECO:0000313" key="13">
    <source>
        <dbReference type="EMBL" id="KAK2149242.1"/>
    </source>
</evidence>
<keyword evidence="6 12" id="KW-0472">Membrane</keyword>
<feature type="compositionally biased region" description="Acidic residues" evidence="11">
    <location>
        <begin position="80"/>
        <end position="89"/>
    </location>
</feature>
<dbReference type="PANTHER" id="PTHR11616:SF321">
    <property type="entry name" value="SODIUM-DEPENDENT NUTRIENT AMINO ACID TRANSPORTER 1-RELATED"/>
    <property type="match status" value="1"/>
</dbReference>
<keyword evidence="9" id="KW-1015">Disulfide bond</keyword>
<evidence type="ECO:0000313" key="14">
    <source>
        <dbReference type="Proteomes" id="UP001208570"/>
    </source>
</evidence>
<evidence type="ECO:0000256" key="10">
    <source>
        <dbReference type="RuleBase" id="RU003732"/>
    </source>
</evidence>
<keyword evidence="8" id="KW-0479">Metal-binding</keyword>
<comment type="similarity">
    <text evidence="2 10">Belongs to the sodium:neurotransmitter symporter (SNF) (TC 2.A.22) family.</text>
</comment>
<feature type="transmembrane region" description="Helical" evidence="12">
    <location>
        <begin position="543"/>
        <end position="565"/>
    </location>
</feature>
<name>A0AAD9MXB1_9ANNE</name>
<evidence type="ECO:0000256" key="12">
    <source>
        <dbReference type="SAM" id="Phobius"/>
    </source>
</evidence>
<feature type="transmembrane region" description="Helical" evidence="12">
    <location>
        <begin position="469"/>
        <end position="491"/>
    </location>
</feature>
<keyword evidence="7" id="KW-0325">Glycoprotein</keyword>
<evidence type="ECO:0000256" key="11">
    <source>
        <dbReference type="SAM" id="MobiDB-lite"/>
    </source>
</evidence>
<feature type="disulfide bond" evidence="9">
    <location>
        <begin position="214"/>
        <end position="223"/>
    </location>
</feature>
<evidence type="ECO:0000256" key="2">
    <source>
        <dbReference type="ARBA" id="ARBA00006459"/>
    </source>
</evidence>
<feature type="transmembrane region" description="Helical" evidence="12">
    <location>
        <begin position="130"/>
        <end position="151"/>
    </location>
</feature>
<gene>
    <name evidence="13" type="ORF">LSH36_459g00033</name>
</gene>
<dbReference type="GO" id="GO:0046872">
    <property type="term" value="F:metal ion binding"/>
    <property type="evidence" value="ECO:0007669"/>
    <property type="project" value="UniProtKB-KW"/>
</dbReference>
<feature type="binding site" evidence="8">
    <location>
        <position position="106"/>
    </location>
    <ligand>
        <name>Na(+)</name>
        <dbReference type="ChEBI" id="CHEBI:29101"/>
        <label>1</label>
    </ligand>
</feature>
<feature type="transmembrane region" description="Helical" evidence="12">
    <location>
        <begin position="381"/>
        <end position="398"/>
    </location>
</feature>
<dbReference type="EMBL" id="JAODUP010000459">
    <property type="protein sequence ID" value="KAK2149242.1"/>
    <property type="molecule type" value="Genomic_DNA"/>
</dbReference>
<feature type="transmembrane region" description="Helical" evidence="12">
    <location>
        <begin position="334"/>
        <end position="361"/>
    </location>
</feature>
<dbReference type="AlphaFoldDB" id="A0AAD9MXB1"/>
<keyword evidence="3 10" id="KW-0813">Transport</keyword>
<protein>
    <recommendedName>
        <fullName evidence="10">Transporter</fullName>
    </recommendedName>
</protein>
<feature type="transmembrane region" description="Helical" evidence="12">
    <location>
        <begin position="410"/>
        <end position="435"/>
    </location>
</feature>
<evidence type="ECO:0000256" key="4">
    <source>
        <dbReference type="ARBA" id="ARBA00022692"/>
    </source>
</evidence>
<dbReference type="InterPro" id="IPR037272">
    <property type="entry name" value="SNS_sf"/>
</dbReference>